<proteinExistence type="predicted"/>
<protein>
    <submittedName>
        <fullName evidence="1">Uncharacterized protein</fullName>
    </submittedName>
</protein>
<evidence type="ECO:0000313" key="2">
    <source>
        <dbReference type="Proteomes" id="UP000199060"/>
    </source>
</evidence>
<reference evidence="2" key="1">
    <citation type="submission" date="2016-10" db="EMBL/GenBank/DDBJ databases">
        <authorList>
            <person name="Varghese N."/>
            <person name="Submissions S."/>
        </authorList>
    </citation>
    <scope>NUCLEOTIDE SEQUENCE [LARGE SCALE GENOMIC DNA]</scope>
    <source>
        <strain evidence="2">DSM 23095</strain>
    </source>
</reference>
<accession>A0A1G6M6X8</accession>
<sequence length="380" mass="45154">MDQNLKNNTLIKSFCQSEYLNSAHRMDFYLNQVLHAFSKMDSELLEELLDANQTYQDMLMPVFVSKLAWRFEYMKKRGDAFLIVEKGHCCNLDCNPDLNRTAYRFIGNHTRDHMDFRFALDVSDDGKTYLIKEIFECYYFNFGRNEEAYGDHLILQIYDDDKESFYLSPDEQIHIQIALQALEEMKPTGEYIHIDELITWTYKYRRTFDFIIEYLNVDSFRLLSWYPFFELFEEYDGYLSLFEKWSQLPLVELSRSEEDLSEEELIQVLCDAEKVIDEDGHHYVYHVLKAEEGYRIHCDQSKLIGGNADIFSETFPWLLKMQKPLVKKYYALTESETIQFLDTTDVPDPLASVQMLSFHLEVRERARKQGEIIPFGLGER</sequence>
<evidence type="ECO:0000313" key="1">
    <source>
        <dbReference type="EMBL" id="SDC50736.1"/>
    </source>
</evidence>
<keyword evidence="2" id="KW-1185">Reference proteome</keyword>
<dbReference type="STRING" id="686796.SAMN04488104_100119"/>
<dbReference type="EMBL" id="FNAC01000001">
    <property type="protein sequence ID" value="SDC50736.1"/>
    <property type="molecule type" value="Genomic_DNA"/>
</dbReference>
<dbReference type="AlphaFoldDB" id="A0A1G6M6X8"/>
<name>A0A1G6M6X8_9BACT</name>
<organism evidence="1 2">
    <name type="scientific">Algoriphagus faecimaris</name>
    <dbReference type="NCBI Taxonomy" id="686796"/>
    <lineage>
        <taxon>Bacteria</taxon>
        <taxon>Pseudomonadati</taxon>
        <taxon>Bacteroidota</taxon>
        <taxon>Cytophagia</taxon>
        <taxon>Cytophagales</taxon>
        <taxon>Cyclobacteriaceae</taxon>
        <taxon>Algoriphagus</taxon>
    </lineage>
</organism>
<gene>
    <name evidence="1" type="ORF">SAMN04488104_100119</name>
</gene>
<dbReference type="Proteomes" id="UP000199060">
    <property type="component" value="Unassembled WGS sequence"/>
</dbReference>